<dbReference type="SUPFAM" id="SSF48726">
    <property type="entry name" value="Immunoglobulin"/>
    <property type="match status" value="4"/>
</dbReference>
<gene>
    <name evidence="7" type="ORF">GDO54_003356</name>
</gene>
<evidence type="ECO:0000256" key="1">
    <source>
        <dbReference type="ARBA" id="ARBA00022729"/>
    </source>
</evidence>
<feature type="domain" description="Ig-like" evidence="6">
    <location>
        <begin position="1"/>
        <end position="57"/>
    </location>
</feature>
<accession>A0AAV2ZV56</accession>
<evidence type="ECO:0000313" key="7">
    <source>
        <dbReference type="EMBL" id="DBA15902.1"/>
    </source>
</evidence>
<keyword evidence="8" id="KW-1185">Reference proteome</keyword>
<feature type="domain" description="Ig-like" evidence="6">
    <location>
        <begin position="154"/>
        <end position="241"/>
    </location>
</feature>
<evidence type="ECO:0000313" key="8">
    <source>
        <dbReference type="Proteomes" id="UP001181693"/>
    </source>
</evidence>
<dbReference type="SMART" id="SM00409">
    <property type="entry name" value="IG"/>
    <property type="match status" value="3"/>
</dbReference>
<dbReference type="AlphaFoldDB" id="A0AAV2ZV56"/>
<evidence type="ECO:0000256" key="4">
    <source>
        <dbReference type="ARBA" id="ARBA00023319"/>
    </source>
</evidence>
<dbReference type="Proteomes" id="UP001181693">
    <property type="component" value="Unassembled WGS sequence"/>
</dbReference>
<evidence type="ECO:0000256" key="5">
    <source>
        <dbReference type="SAM" id="Phobius"/>
    </source>
</evidence>
<protein>
    <recommendedName>
        <fullName evidence="6">Ig-like domain-containing protein</fullName>
    </recommendedName>
</protein>
<proteinExistence type="predicted"/>
<keyword evidence="5" id="KW-0472">Membrane</keyword>
<dbReference type="Pfam" id="PF13927">
    <property type="entry name" value="Ig_3"/>
    <property type="match status" value="1"/>
</dbReference>
<dbReference type="InterPro" id="IPR013098">
    <property type="entry name" value="Ig_I-set"/>
</dbReference>
<keyword evidence="1" id="KW-0732">Signal</keyword>
<dbReference type="Pfam" id="PF07679">
    <property type="entry name" value="I-set"/>
    <property type="match status" value="3"/>
</dbReference>
<dbReference type="InterPro" id="IPR007110">
    <property type="entry name" value="Ig-like_dom"/>
</dbReference>
<keyword evidence="2" id="KW-1015">Disulfide bond</keyword>
<dbReference type="PANTHER" id="PTHR44337:SF25">
    <property type="entry name" value="HEMICENTIN-1-LIKE"/>
    <property type="match status" value="1"/>
</dbReference>
<dbReference type="SMART" id="SM00408">
    <property type="entry name" value="IGc2"/>
    <property type="match status" value="3"/>
</dbReference>
<dbReference type="CDD" id="cd12087">
    <property type="entry name" value="TM_EGFR-like"/>
    <property type="match status" value="1"/>
</dbReference>
<dbReference type="CDD" id="cd00096">
    <property type="entry name" value="Ig"/>
    <property type="match status" value="1"/>
</dbReference>
<feature type="domain" description="Ig-like" evidence="6">
    <location>
        <begin position="65"/>
        <end position="152"/>
    </location>
</feature>
<name>A0AAV2ZV56_PYXAD</name>
<feature type="domain" description="Ig-like" evidence="6">
    <location>
        <begin position="333"/>
        <end position="428"/>
    </location>
</feature>
<comment type="caution">
    <text evidence="7">The sequence shown here is derived from an EMBL/GenBank/DDBJ whole genome shotgun (WGS) entry which is preliminary data.</text>
</comment>
<dbReference type="Gene3D" id="2.60.40.10">
    <property type="entry name" value="Immunoglobulins"/>
    <property type="match status" value="4"/>
</dbReference>
<evidence type="ECO:0000256" key="2">
    <source>
        <dbReference type="ARBA" id="ARBA00023157"/>
    </source>
</evidence>
<organism evidence="7 8">
    <name type="scientific">Pyxicephalus adspersus</name>
    <name type="common">African bullfrog</name>
    <dbReference type="NCBI Taxonomy" id="30357"/>
    <lineage>
        <taxon>Eukaryota</taxon>
        <taxon>Metazoa</taxon>
        <taxon>Chordata</taxon>
        <taxon>Craniata</taxon>
        <taxon>Vertebrata</taxon>
        <taxon>Euteleostomi</taxon>
        <taxon>Amphibia</taxon>
        <taxon>Batrachia</taxon>
        <taxon>Anura</taxon>
        <taxon>Neobatrachia</taxon>
        <taxon>Ranoidea</taxon>
        <taxon>Pyxicephalidae</taxon>
        <taxon>Pyxicephalinae</taxon>
        <taxon>Pyxicephalus</taxon>
    </lineage>
</organism>
<dbReference type="PANTHER" id="PTHR44337">
    <property type="entry name" value="CARCINOEMBRYONIC ANTIGEN-RELATED CELL ADHESION MOLECULE 8"/>
    <property type="match status" value="1"/>
</dbReference>
<reference evidence="7" key="1">
    <citation type="thesis" date="2020" institute="ProQuest LLC" country="789 East Eisenhower Parkway, Ann Arbor, MI, USA">
        <title>Comparative Genomics and Chromosome Evolution.</title>
        <authorList>
            <person name="Mudd A.B."/>
        </authorList>
    </citation>
    <scope>NUCLEOTIDE SEQUENCE</scope>
    <source>
        <strain evidence="7">1538</strain>
        <tissue evidence="7">Blood</tissue>
    </source>
</reference>
<dbReference type="InterPro" id="IPR052598">
    <property type="entry name" value="IgSF_CEA-related"/>
</dbReference>
<keyword evidence="5" id="KW-1133">Transmembrane helix</keyword>
<evidence type="ECO:0000259" key="6">
    <source>
        <dbReference type="PROSITE" id="PS50835"/>
    </source>
</evidence>
<evidence type="ECO:0000256" key="3">
    <source>
        <dbReference type="ARBA" id="ARBA00023180"/>
    </source>
</evidence>
<keyword evidence="5" id="KW-0812">Transmembrane</keyword>
<sequence>MNGQPLPQDPRYYITQNEPLPYSTLIISPVSRKDNGNFTCTVPNKLNNETSNAVTLSLASSLSAPVLILNPDHDHLVSGSNVTLHCNAGNQHIETYIFYRDGKNICSQPHVTCRDSYLYFQPITESDSGSYTCAIQNPVSISTSNTLQVTISAPGSGTELNSNTLEWVWEGESVSLYCSTQVVDVTILWKVDGNLLPPSDRYDIFNNEAKTNSTLTISPIFINDTGSYTCEVTNTMVKEISNAVNLNVAKPPDSLSIDCTAKAYIGGILLTCSWTGGQPAADIKLSFNGTINKGQNMVNRSINLDNDVQQAEFICHGNQLGKISKCNITLERPLSKSHDNNAVTSVTEGENIKLTVSLTSQNPLFPEYNWFHLSPDTVNITSDGKYTVESSSSQSTLIISNVTGNESGNYECKVRNTIGSTSFKFNLEVKSKGSGGLSGGAIAGIVIGVLAGVALIGVGVFFLVKKLK</sequence>
<keyword evidence="4" id="KW-0393">Immunoglobulin domain</keyword>
<dbReference type="InterPro" id="IPR013783">
    <property type="entry name" value="Ig-like_fold"/>
</dbReference>
<dbReference type="EMBL" id="DYDO01000011">
    <property type="protein sequence ID" value="DBA15902.1"/>
    <property type="molecule type" value="Genomic_DNA"/>
</dbReference>
<keyword evidence="3" id="KW-0325">Glycoprotein</keyword>
<dbReference type="InterPro" id="IPR036179">
    <property type="entry name" value="Ig-like_dom_sf"/>
</dbReference>
<dbReference type="InterPro" id="IPR003598">
    <property type="entry name" value="Ig_sub2"/>
</dbReference>
<dbReference type="PROSITE" id="PS50835">
    <property type="entry name" value="IG_LIKE"/>
    <property type="match status" value="4"/>
</dbReference>
<feature type="transmembrane region" description="Helical" evidence="5">
    <location>
        <begin position="441"/>
        <end position="464"/>
    </location>
</feature>
<dbReference type="InterPro" id="IPR003599">
    <property type="entry name" value="Ig_sub"/>
</dbReference>